<dbReference type="Proteomes" id="UP000293719">
    <property type="component" value="Chromosome"/>
</dbReference>
<dbReference type="PANTHER" id="PTHR30050">
    <property type="entry name" value="CHROMOSOMAL REPLICATION INITIATOR PROTEIN DNAA"/>
    <property type="match status" value="1"/>
</dbReference>
<dbReference type="OrthoDB" id="7390113at2"/>
<proteinExistence type="predicted"/>
<evidence type="ECO:0000259" key="1">
    <source>
        <dbReference type="Pfam" id="PF22688"/>
    </source>
</evidence>
<dbReference type="Gene3D" id="1.10.8.60">
    <property type="match status" value="1"/>
</dbReference>
<evidence type="ECO:0000313" key="2">
    <source>
        <dbReference type="EMBL" id="QBK32289.1"/>
    </source>
</evidence>
<dbReference type="InterPro" id="IPR055199">
    <property type="entry name" value="Hda_lid"/>
</dbReference>
<name>A0A4P6V6H0_9HYPH</name>
<dbReference type="GO" id="GO:0003688">
    <property type="term" value="F:DNA replication origin binding"/>
    <property type="evidence" value="ECO:0007669"/>
    <property type="project" value="TreeGrafter"/>
</dbReference>
<dbReference type="InterPro" id="IPR027417">
    <property type="entry name" value="P-loop_NTPase"/>
</dbReference>
<dbReference type="PANTHER" id="PTHR30050:SF5">
    <property type="entry name" value="DNAA REGULATORY INACTIVATOR HDA"/>
    <property type="match status" value="1"/>
</dbReference>
<gene>
    <name evidence="2" type="ORF">E0E05_06695</name>
</gene>
<dbReference type="GeneID" id="90766978"/>
<reference evidence="2 3" key="1">
    <citation type="journal article" date="2017" name="Int. J. Syst. Evol. Microbiol.">
        <title>Roseitalea porphyridii gen. nov., sp. nov., isolated from a red alga, and reclassification of Hoeflea suaedae Chung et al. 2013 as Pseudohoeflea suaedae gen. nov., comb. nov.</title>
        <authorList>
            <person name="Hyeon J.W."/>
            <person name="Jeong S.E."/>
            <person name="Baek K."/>
            <person name="Jeon C.O."/>
        </authorList>
    </citation>
    <scope>NUCLEOTIDE SEQUENCE [LARGE SCALE GENOMIC DNA]</scope>
    <source>
        <strain evidence="2 3">MA7-20</strain>
    </source>
</reference>
<dbReference type="Gene3D" id="3.40.50.300">
    <property type="entry name" value="P-loop containing nucleotide triphosphate hydrolases"/>
    <property type="match status" value="2"/>
</dbReference>
<dbReference type="Pfam" id="PF22688">
    <property type="entry name" value="Hda_lid"/>
    <property type="match status" value="1"/>
</dbReference>
<dbReference type="KEGG" id="rpod:E0E05_06695"/>
<dbReference type="AlphaFoldDB" id="A0A4P6V6H0"/>
<dbReference type="GO" id="GO:0005886">
    <property type="term" value="C:plasma membrane"/>
    <property type="evidence" value="ECO:0007669"/>
    <property type="project" value="TreeGrafter"/>
</dbReference>
<dbReference type="EMBL" id="CP036532">
    <property type="protein sequence ID" value="QBK32289.1"/>
    <property type="molecule type" value="Genomic_DNA"/>
</dbReference>
<dbReference type="GO" id="GO:0006270">
    <property type="term" value="P:DNA replication initiation"/>
    <property type="evidence" value="ECO:0007669"/>
    <property type="project" value="TreeGrafter"/>
</dbReference>
<dbReference type="RefSeq" id="WP_131617929.1">
    <property type="nucleotide sequence ID" value="NZ_CP036532.1"/>
</dbReference>
<feature type="domain" description="Hda lid" evidence="1">
    <location>
        <begin position="163"/>
        <end position="214"/>
    </location>
</feature>
<organism evidence="2 3">
    <name type="scientific">Roseitalea porphyridii</name>
    <dbReference type="NCBI Taxonomy" id="1852022"/>
    <lineage>
        <taxon>Bacteria</taxon>
        <taxon>Pseudomonadati</taxon>
        <taxon>Pseudomonadota</taxon>
        <taxon>Alphaproteobacteria</taxon>
        <taxon>Hyphomicrobiales</taxon>
        <taxon>Ahrensiaceae</taxon>
        <taxon>Roseitalea</taxon>
    </lineage>
</organism>
<evidence type="ECO:0000313" key="3">
    <source>
        <dbReference type="Proteomes" id="UP000293719"/>
    </source>
</evidence>
<accession>A0A4P6V6H0</accession>
<keyword evidence="3" id="KW-1185">Reference proteome</keyword>
<protein>
    <recommendedName>
        <fullName evidence="1">Hda lid domain-containing protein</fullName>
    </recommendedName>
</protein>
<sequence>MPLDLPASPSLSRDDLIVTDANRAVATLIERWPDWQAPVAVIVGPPGSGKTHVATVWRAIADAHALADPLAPAAVDLDAAQSGRPILADGLSPEKLDETALFHLINAVRGAGGTMLATAATNPSAWPLRTADLRSRLRASMVAELGQPDDALLQAVAVKLFADRQVSVDPAVVAYLLPRLERSLPALAAIVDRLDRAALARKTSITRPLAAEILRAIEDEQSRLAF</sequence>
<dbReference type="SUPFAM" id="SSF52540">
    <property type="entry name" value="P-loop containing nucleoside triphosphate hydrolases"/>
    <property type="match status" value="1"/>
</dbReference>